<gene>
    <name evidence="1" type="ORF">CYMTET_7283</name>
</gene>
<organism evidence="1 2">
    <name type="scientific">Cymbomonas tetramitiformis</name>
    <dbReference type="NCBI Taxonomy" id="36881"/>
    <lineage>
        <taxon>Eukaryota</taxon>
        <taxon>Viridiplantae</taxon>
        <taxon>Chlorophyta</taxon>
        <taxon>Pyramimonadophyceae</taxon>
        <taxon>Pyramimonadales</taxon>
        <taxon>Pyramimonadaceae</taxon>
        <taxon>Cymbomonas</taxon>
    </lineage>
</organism>
<evidence type="ECO:0000313" key="1">
    <source>
        <dbReference type="EMBL" id="KAK3285097.1"/>
    </source>
</evidence>
<accession>A0AAE0GVK2</accession>
<dbReference type="EMBL" id="LGRX02001964">
    <property type="protein sequence ID" value="KAK3285097.1"/>
    <property type="molecule type" value="Genomic_DNA"/>
</dbReference>
<evidence type="ECO:0000313" key="2">
    <source>
        <dbReference type="Proteomes" id="UP001190700"/>
    </source>
</evidence>
<comment type="caution">
    <text evidence="1">The sequence shown here is derived from an EMBL/GenBank/DDBJ whole genome shotgun (WGS) entry which is preliminary data.</text>
</comment>
<dbReference type="AlphaFoldDB" id="A0AAE0GVK2"/>
<keyword evidence="2" id="KW-1185">Reference proteome</keyword>
<protein>
    <submittedName>
        <fullName evidence="1">Uncharacterized protein</fullName>
    </submittedName>
</protein>
<dbReference type="Proteomes" id="UP001190700">
    <property type="component" value="Unassembled WGS sequence"/>
</dbReference>
<reference evidence="1 2" key="1">
    <citation type="journal article" date="2015" name="Genome Biol. Evol.">
        <title>Comparative Genomics of a Bacterivorous Green Alga Reveals Evolutionary Causalities and Consequences of Phago-Mixotrophic Mode of Nutrition.</title>
        <authorList>
            <person name="Burns J.A."/>
            <person name="Paasch A."/>
            <person name="Narechania A."/>
            <person name="Kim E."/>
        </authorList>
    </citation>
    <scope>NUCLEOTIDE SEQUENCE [LARGE SCALE GENOMIC DNA]</scope>
    <source>
        <strain evidence="1 2">PLY_AMNH</strain>
    </source>
</reference>
<sequence>MADDSLNVFGDPENNEDAESVNITGYEEPLELLERGLSPVEVADTFYNAVFENNLDIWLATLAQENKVDPTPFKQTTSPVIPSVSGAFATVGWQQGRKKLRKYGTHYHYEGEDKKASGTNPQTEVEFITLLYSQLYGPVPGYKEDTPLGEPVKILLIKELEEWRVVTAEF</sequence>
<name>A0AAE0GVK2_9CHLO</name>
<proteinExistence type="predicted"/>